<evidence type="ECO:0000256" key="2">
    <source>
        <dbReference type="ARBA" id="ARBA00006521"/>
    </source>
</evidence>
<name>A0A2H0W5F6_9BACT</name>
<reference evidence="14" key="1">
    <citation type="submission" date="2017-09" db="EMBL/GenBank/DDBJ databases">
        <title>Depth-based differentiation of microbial function through sediment-hosted aquifers and enrichment of novel symbionts in the deep terrestrial subsurface.</title>
        <authorList>
            <person name="Probst A.J."/>
            <person name="Ladd B."/>
            <person name="Jarett J.K."/>
            <person name="Geller-Mcgrath D.E."/>
            <person name="Sieber C.M.K."/>
            <person name="Emerson J.B."/>
            <person name="Anantharaman K."/>
            <person name="Thomas B.C."/>
            <person name="Malmstrom R."/>
            <person name="Stieglmeier M."/>
            <person name="Klingl A."/>
            <person name="Woyke T."/>
            <person name="Ryan C.M."/>
            <person name="Banfield J.F."/>
        </authorList>
    </citation>
    <scope>NUCLEOTIDE SEQUENCE [LARGE SCALE GENOMIC DNA]</scope>
</reference>
<evidence type="ECO:0000256" key="7">
    <source>
        <dbReference type="ARBA" id="ARBA00022763"/>
    </source>
</evidence>
<keyword evidence="9" id="KW-0408">Iron</keyword>
<dbReference type="CDD" id="cd10030">
    <property type="entry name" value="UDG-F4_TTUDGA_SPO1dp_like"/>
    <property type="match status" value="1"/>
</dbReference>
<evidence type="ECO:0000259" key="12">
    <source>
        <dbReference type="SMART" id="SM00986"/>
    </source>
</evidence>
<keyword evidence="7" id="KW-0227">DNA damage</keyword>
<dbReference type="InterPro" id="IPR005122">
    <property type="entry name" value="Uracil-DNA_glycosylase-like"/>
</dbReference>
<dbReference type="GO" id="GO:0004844">
    <property type="term" value="F:uracil DNA N-glycosylase activity"/>
    <property type="evidence" value="ECO:0007669"/>
    <property type="project" value="UniProtKB-EC"/>
</dbReference>
<proteinExistence type="inferred from homology"/>
<evidence type="ECO:0000256" key="10">
    <source>
        <dbReference type="ARBA" id="ARBA00023014"/>
    </source>
</evidence>
<comment type="catalytic activity">
    <reaction evidence="1">
        <text>Hydrolyzes single-stranded DNA or mismatched double-stranded DNA and polynucleotides, releasing free uracil.</text>
        <dbReference type="EC" id="3.2.2.27"/>
    </reaction>
</comment>
<comment type="similarity">
    <text evidence="2">Belongs to the uracil-DNA glycosylase (UDG) superfamily. Type 4 (UDGa) family.</text>
</comment>
<dbReference type="GO" id="GO:0046872">
    <property type="term" value="F:metal ion binding"/>
    <property type="evidence" value="ECO:0007669"/>
    <property type="project" value="UniProtKB-KW"/>
</dbReference>
<sequence length="218" mass="24424">MDEKERKAEFDRFDRLTASEIRDKVLSCTLCRLSKTRTNAVPGEGSYDAEIMFIGEGPGASEDEQGIPFCGASGKFLDSMLESIDLDRSKVFITNTVKCRPPENRDPEDDEKKICRPYLERQIELIKPKIIVCLGRHATASMLPGQPSISTIHGHALKRPNGIIYLPLYHPAAALHNGGLRSTLMGDFQKIPTIIKKINEADKGFKKETINLKQERLI</sequence>
<dbReference type="Gene3D" id="3.40.470.10">
    <property type="entry name" value="Uracil-DNA glycosylase-like domain"/>
    <property type="match status" value="1"/>
</dbReference>
<feature type="domain" description="Uracil-DNA glycosylase-like" evidence="12">
    <location>
        <begin position="42"/>
        <end position="189"/>
    </location>
</feature>
<evidence type="ECO:0000256" key="8">
    <source>
        <dbReference type="ARBA" id="ARBA00022801"/>
    </source>
</evidence>
<keyword evidence="5" id="KW-0004">4Fe-4S</keyword>
<dbReference type="SMART" id="SM00986">
    <property type="entry name" value="UDG"/>
    <property type="match status" value="1"/>
</dbReference>
<keyword evidence="10" id="KW-0411">Iron-sulfur</keyword>
<dbReference type="AlphaFoldDB" id="A0A2H0W5F6"/>
<organism evidence="13 14">
    <name type="scientific">Candidatus Berkelbacteria bacterium CG10_big_fil_rev_8_21_14_0_10_43_13</name>
    <dbReference type="NCBI Taxonomy" id="1974514"/>
    <lineage>
        <taxon>Bacteria</taxon>
        <taxon>Candidatus Berkelbacteria</taxon>
    </lineage>
</organism>
<keyword evidence="11" id="KW-0234">DNA repair</keyword>
<evidence type="ECO:0000313" key="14">
    <source>
        <dbReference type="Proteomes" id="UP000231382"/>
    </source>
</evidence>
<evidence type="ECO:0000256" key="9">
    <source>
        <dbReference type="ARBA" id="ARBA00023004"/>
    </source>
</evidence>
<dbReference type="PANTHER" id="PTHR33693">
    <property type="entry name" value="TYPE-5 URACIL-DNA GLYCOSYLASE"/>
    <property type="match status" value="1"/>
</dbReference>
<evidence type="ECO:0000256" key="3">
    <source>
        <dbReference type="ARBA" id="ARBA00012030"/>
    </source>
</evidence>
<dbReference type="GO" id="GO:0051539">
    <property type="term" value="F:4 iron, 4 sulfur cluster binding"/>
    <property type="evidence" value="ECO:0007669"/>
    <property type="project" value="UniProtKB-KW"/>
</dbReference>
<dbReference type="EMBL" id="PEZW01000028">
    <property type="protein sequence ID" value="PIS07316.1"/>
    <property type="molecule type" value="Genomic_DNA"/>
</dbReference>
<dbReference type="SMART" id="SM00987">
    <property type="entry name" value="UreE_C"/>
    <property type="match status" value="1"/>
</dbReference>
<gene>
    <name evidence="13" type="ORF">COT78_04135</name>
</gene>
<dbReference type="SUPFAM" id="SSF52141">
    <property type="entry name" value="Uracil-DNA glycosylase-like"/>
    <property type="match status" value="1"/>
</dbReference>
<evidence type="ECO:0000256" key="11">
    <source>
        <dbReference type="ARBA" id="ARBA00023204"/>
    </source>
</evidence>
<keyword evidence="8" id="KW-0378">Hydrolase</keyword>
<dbReference type="NCBIfam" id="TIGR00758">
    <property type="entry name" value="UDG_fam4"/>
    <property type="match status" value="1"/>
</dbReference>
<keyword evidence="6" id="KW-0479">Metal-binding</keyword>
<comment type="caution">
    <text evidence="13">The sequence shown here is derived from an EMBL/GenBank/DDBJ whole genome shotgun (WGS) entry which is preliminary data.</text>
</comment>
<dbReference type="GO" id="GO:0006281">
    <property type="term" value="P:DNA repair"/>
    <property type="evidence" value="ECO:0007669"/>
    <property type="project" value="UniProtKB-KW"/>
</dbReference>
<dbReference type="EC" id="3.2.2.27" evidence="3"/>
<dbReference type="InterPro" id="IPR051536">
    <property type="entry name" value="UDG_Type-4/5"/>
</dbReference>
<evidence type="ECO:0000313" key="13">
    <source>
        <dbReference type="EMBL" id="PIS07316.1"/>
    </source>
</evidence>
<evidence type="ECO:0000256" key="1">
    <source>
        <dbReference type="ARBA" id="ARBA00001400"/>
    </source>
</evidence>
<dbReference type="Pfam" id="PF03167">
    <property type="entry name" value="UDG"/>
    <property type="match status" value="1"/>
</dbReference>
<dbReference type="Proteomes" id="UP000231382">
    <property type="component" value="Unassembled WGS sequence"/>
</dbReference>
<evidence type="ECO:0000256" key="6">
    <source>
        <dbReference type="ARBA" id="ARBA00022723"/>
    </source>
</evidence>
<evidence type="ECO:0000256" key="4">
    <source>
        <dbReference type="ARBA" id="ARBA00019403"/>
    </source>
</evidence>
<dbReference type="InterPro" id="IPR036895">
    <property type="entry name" value="Uracil-DNA_glycosylase-like_sf"/>
</dbReference>
<accession>A0A2H0W5F6</accession>
<dbReference type="InterPro" id="IPR005273">
    <property type="entry name" value="Ura-DNA_glyco_family4"/>
</dbReference>
<protein>
    <recommendedName>
        <fullName evidence="4">Type-4 uracil-DNA glycosylase</fullName>
        <ecNumber evidence="3">3.2.2.27</ecNumber>
    </recommendedName>
</protein>
<dbReference type="PANTHER" id="PTHR33693:SF1">
    <property type="entry name" value="TYPE-4 URACIL-DNA GLYCOSYLASE"/>
    <property type="match status" value="1"/>
</dbReference>
<evidence type="ECO:0000256" key="5">
    <source>
        <dbReference type="ARBA" id="ARBA00022485"/>
    </source>
</evidence>